<protein>
    <recommendedName>
        <fullName evidence="3">GGDEF domain-containing protein</fullName>
    </recommendedName>
</protein>
<keyword evidence="2" id="KW-1185">Reference proteome</keyword>
<name>A0A2C6MB88_9FIRM</name>
<comment type="caution">
    <text evidence="1">The sequence shown here is derived from an EMBL/GenBank/DDBJ whole genome shotgun (WGS) entry which is preliminary data.</text>
</comment>
<accession>A0A2C6MB88</accession>
<sequence length="67" mass="7208">MGVYEELKPRRLLGGAELFSPLTTCAGTINITASLGVSQRRPEDTAESLIQRADGYLTKLNKKAEAG</sequence>
<gene>
    <name evidence="1" type="ORF">P378_02780</name>
</gene>
<evidence type="ECO:0008006" key="3">
    <source>
        <dbReference type="Google" id="ProtNLM"/>
    </source>
</evidence>
<dbReference type="AlphaFoldDB" id="A0A2C6MB88"/>
<dbReference type="EMBL" id="AWQQ01000017">
    <property type="protein sequence ID" value="PHJ39677.1"/>
    <property type="molecule type" value="Genomic_DNA"/>
</dbReference>
<evidence type="ECO:0000313" key="2">
    <source>
        <dbReference type="Proteomes" id="UP000222564"/>
    </source>
</evidence>
<proteinExistence type="predicted"/>
<reference evidence="1 2" key="1">
    <citation type="submission" date="2013-09" db="EMBL/GenBank/DDBJ databases">
        <title>Biodegradation of hydrocarbons in the deep terrestrial subsurface : characterization of a microbial consortium composed of two Desulfotomaculum species originating from a deep geological formation.</title>
        <authorList>
            <person name="Aullo T."/>
            <person name="Berlendis S."/>
            <person name="Lascourreges J.-F."/>
            <person name="Dessort D."/>
            <person name="Saint-Laurent S."/>
            <person name="Schraauwers B."/>
            <person name="Mas J."/>
            <person name="Magot M."/>
            <person name="Ranchou-Peyruse A."/>
        </authorList>
    </citation>
    <scope>NUCLEOTIDE SEQUENCE [LARGE SCALE GENOMIC DNA]</scope>
    <source>
        <strain evidence="1 2">Bs107</strain>
    </source>
</reference>
<dbReference type="Proteomes" id="UP000222564">
    <property type="component" value="Unassembled WGS sequence"/>
</dbReference>
<organism evidence="1 2">
    <name type="scientific">Desulforamulus profundi</name>
    <dbReference type="NCBI Taxonomy" id="1383067"/>
    <lineage>
        <taxon>Bacteria</taxon>
        <taxon>Bacillati</taxon>
        <taxon>Bacillota</taxon>
        <taxon>Clostridia</taxon>
        <taxon>Eubacteriales</taxon>
        <taxon>Peptococcaceae</taxon>
        <taxon>Desulforamulus</taxon>
    </lineage>
</organism>
<evidence type="ECO:0000313" key="1">
    <source>
        <dbReference type="EMBL" id="PHJ39677.1"/>
    </source>
</evidence>